<keyword evidence="2" id="KW-1185">Reference proteome</keyword>
<dbReference type="HOGENOM" id="CLU_3252379_0_0_9"/>
<proteinExistence type="predicted"/>
<protein>
    <submittedName>
        <fullName evidence="1">Uncharacterized protein</fullName>
    </submittedName>
</protein>
<dbReference type="AlphaFoldDB" id="L0K6P7"/>
<name>L0K6P7_HALHC</name>
<sequence>MYIDLTGVKERMTERQIFINRLQKMDKNGVEKEIEGEIKDNI</sequence>
<dbReference type="Proteomes" id="UP000010880">
    <property type="component" value="Chromosome"/>
</dbReference>
<evidence type="ECO:0000313" key="2">
    <source>
        <dbReference type="Proteomes" id="UP000010880"/>
    </source>
</evidence>
<dbReference type="EMBL" id="CP003359">
    <property type="protein sequence ID" value="AGB40701.1"/>
    <property type="molecule type" value="Genomic_DNA"/>
</dbReference>
<reference evidence="2" key="1">
    <citation type="submission" date="2012-02" db="EMBL/GenBank/DDBJ databases">
        <title>The complete genome of Halobacteroides halobius DSM 5150.</title>
        <authorList>
            <person name="Lucas S."/>
            <person name="Copeland A."/>
            <person name="Lapidus A."/>
            <person name="Glavina del Rio T."/>
            <person name="Dalin E."/>
            <person name="Tice H."/>
            <person name="Bruce D."/>
            <person name="Goodwin L."/>
            <person name="Pitluck S."/>
            <person name="Peters L."/>
            <person name="Mikhailova N."/>
            <person name="Gu W."/>
            <person name="Kyrpides N."/>
            <person name="Mavromatis K."/>
            <person name="Ivanova N."/>
            <person name="Brettin T."/>
            <person name="Detter J.C."/>
            <person name="Han C."/>
            <person name="Larimer F."/>
            <person name="Land M."/>
            <person name="Hauser L."/>
            <person name="Markowitz V."/>
            <person name="Cheng J.-F."/>
            <person name="Hugenholtz P."/>
            <person name="Woyke T."/>
            <person name="Wu D."/>
            <person name="Tindall B."/>
            <person name="Pomrenke H."/>
            <person name="Brambilla E."/>
            <person name="Klenk H.-P."/>
            <person name="Eisen J.A."/>
        </authorList>
    </citation>
    <scope>NUCLEOTIDE SEQUENCE [LARGE SCALE GENOMIC DNA]</scope>
    <source>
        <strain evidence="2">ATCC 35273 / DSM 5150 / MD-1</strain>
    </source>
</reference>
<dbReference type="KEGG" id="hhl:Halha_0728"/>
<dbReference type="RefSeq" id="WP_015326427.1">
    <property type="nucleotide sequence ID" value="NC_019978.1"/>
</dbReference>
<organism evidence="1 2">
    <name type="scientific">Halobacteroides halobius (strain ATCC 35273 / DSM 5150 / MD-1)</name>
    <dbReference type="NCBI Taxonomy" id="748449"/>
    <lineage>
        <taxon>Bacteria</taxon>
        <taxon>Bacillati</taxon>
        <taxon>Bacillota</taxon>
        <taxon>Clostridia</taxon>
        <taxon>Halanaerobiales</taxon>
        <taxon>Halobacteroidaceae</taxon>
        <taxon>Halobacteroides</taxon>
    </lineage>
</organism>
<accession>L0K6P7</accession>
<gene>
    <name evidence="1" type="ordered locus">Halha_0728</name>
</gene>
<evidence type="ECO:0000313" key="1">
    <source>
        <dbReference type="EMBL" id="AGB40701.1"/>
    </source>
</evidence>